<dbReference type="SMART" id="SM00673">
    <property type="entry name" value="CARP"/>
    <property type="match status" value="2"/>
</dbReference>
<dbReference type="InterPro" id="IPR017901">
    <property type="entry name" value="C-CAP_CF_C-like"/>
</dbReference>
<dbReference type="GO" id="GO:0015631">
    <property type="term" value="F:tubulin binding"/>
    <property type="evidence" value="ECO:0007669"/>
    <property type="project" value="InterPro"/>
</dbReference>
<evidence type="ECO:0000256" key="3">
    <source>
        <dbReference type="ARBA" id="ARBA00022490"/>
    </source>
</evidence>
<evidence type="ECO:0000313" key="10">
    <source>
        <dbReference type="EMBL" id="KAL0490964.1"/>
    </source>
</evidence>
<dbReference type="EMBL" id="JAOPGA020001738">
    <property type="protein sequence ID" value="KAL0490964.1"/>
    <property type="molecule type" value="Genomic_DNA"/>
</dbReference>
<feature type="region of interest" description="Disordered" evidence="8">
    <location>
        <begin position="122"/>
        <end position="146"/>
    </location>
</feature>
<accession>A0AAW2ZQE5</accession>
<dbReference type="GO" id="GO:0007023">
    <property type="term" value="P:post-chaperonin tubulin folding pathway"/>
    <property type="evidence" value="ECO:0007669"/>
    <property type="project" value="InterPro"/>
</dbReference>
<evidence type="ECO:0000256" key="5">
    <source>
        <dbReference type="ARBA" id="ARBA00023186"/>
    </source>
</evidence>
<dbReference type="InterPro" id="IPR038397">
    <property type="entry name" value="TBCC_N_sf"/>
</dbReference>
<dbReference type="InterPro" id="IPR016098">
    <property type="entry name" value="CAP/MinC_C"/>
</dbReference>
<comment type="caution">
    <text evidence="10">The sequence shown here is derived from an EMBL/GenBank/DDBJ whole genome shotgun (WGS) entry which is preliminary data.</text>
</comment>
<dbReference type="PANTHER" id="PTHR15139:SF0">
    <property type="entry name" value="TUBULIN-SPECIFIC CHAPERONE C"/>
    <property type="match status" value="1"/>
</dbReference>
<comment type="subcellular location">
    <subcellularLocation>
        <location evidence="1">Cytoplasm</location>
    </subcellularLocation>
</comment>
<organism evidence="10 11">
    <name type="scientific">Acrasis kona</name>
    <dbReference type="NCBI Taxonomy" id="1008807"/>
    <lineage>
        <taxon>Eukaryota</taxon>
        <taxon>Discoba</taxon>
        <taxon>Heterolobosea</taxon>
        <taxon>Tetramitia</taxon>
        <taxon>Eutetramitia</taxon>
        <taxon>Acrasidae</taxon>
        <taxon>Acrasis</taxon>
    </lineage>
</organism>
<evidence type="ECO:0000256" key="2">
    <source>
        <dbReference type="ARBA" id="ARBA00008848"/>
    </source>
</evidence>
<reference evidence="10 11" key="1">
    <citation type="submission" date="2024-03" db="EMBL/GenBank/DDBJ databases">
        <title>The Acrasis kona genome and developmental transcriptomes reveal deep origins of eukaryotic multicellular pathways.</title>
        <authorList>
            <person name="Sheikh S."/>
            <person name="Fu C.-J."/>
            <person name="Brown M.W."/>
            <person name="Baldauf S.L."/>
        </authorList>
    </citation>
    <scope>NUCLEOTIDE SEQUENCE [LARGE SCALE GENOMIC DNA]</scope>
    <source>
        <strain evidence="10 11">ATCC MYA-3509</strain>
    </source>
</reference>
<feature type="compositionally biased region" description="Polar residues" evidence="8">
    <location>
        <begin position="125"/>
        <end position="146"/>
    </location>
</feature>
<evidence type="ECO:0000256" key="1">
    <source>
        <dbReference type="ARBA" id="ARBA00004496"/>
    </source>
</evidence>
<dbReference type="InterPro" id="IPR027684">
    <property type="entry name" value="TBCC"/>
</dbReference>
<gene>
    <name evidence="10" type="ORF">AKO1_009770</name>
</gene>
<dbReference type="Pfam" id="PF07986">
    <property type="entry name" value="TBCC"/>
    <property type="match status" value="1"/>
</dbReference>
<dbReference type="InterPro" id="IPR031925">
    <property type="entry name" value="TBCC_N"/>
</dbReference>
<dbReference type="GO" id="GO:0007021">
    <property type="term" value="P:tubulin complex assembly"/>
    <property type="evidence" value="ECO:0007669"/>
    <property type="project" value="TreeGrafter"/>
</dbReference>
<dbReference type="Proteomes" id="UP001431209">
    <property type="component" value="Unassembled WGS sequence"/>
</dbReference>
<dbReference type="Gene3D" id="2.160.20.70">
    <property type="match status" value="1"/>
</dbReference>
<evidence type="ECO:0000256" key="6">
    <source>
        <dbReference type="ARBA" id="ARBA00026055"/>
    </source>
</evidence>
<dbReference type="PANTHER" id="PTHR15139">
    <property type="entry name" value="TUBULIN FOLDING COFACTOR C"/>
    <property type="match status" value="1"/>
</dbReference>
<name>A0AAW2ZQE5_9EUKA</name>
<dbReference type="GO" id="GO:0005737">
    <property type="term" value="C:cytoplasm"/>
    <property type="evidence" value="ECO:0007669"/>
    <property type="project" value="UniProtKB-SubCell"/>
</dbReference>
<dbReference type="Pfam" id="PF16752">
    <property type="entry name" value="TBCC_N"/>
    <property type="match status" value="1"/>
</dbReference>
<feature type="coiled-coil region" evidence="7">
    <location>
        <begin position="56"/>
        <end position="109"/>
    </location>
</feature>
<dbReference type="PROSITE" id="PS51329">
    <property type="entry name" value="C_CAP_COFACTOR_C"/>
    <property type="match status" value="1"/>
</dbReference>
<evidence type="ECO:0000256" key="8">
    <source>
        <dbReference type="SAM" id="MobiDB-lite"/>
    </source>
</evidence>
<keyword evidence="5" id="KW-0143">Chaperone</keyword>
<keyword evidence="7" id="KW-0175">Coiled coil</keyword>
<proteinExistence type="inferred from homology"/>
<feature type="domain" description="C-CAP/cofactor C-like" evidence="9">
    <location>
        <begin position="133"/>
        <end position="283"/>
    </location>
</feature>
<evidence type="ECO:0000313" key="11">
    <source>
        <dbReference type="Proteomes" id="UP001431209"/>
    </source>
</evidence>
<comment type="subunit">
    <text evidence="6">Supercomplex made of cofactors A to E. Cofactors A and D function by capturing and stabilizing tubulin in a quasi-native conformation. Cofactor E binds to the cofactor D-tubulin complex; interaction with cofactor C then causes the release of tubulin polypeptides that are committed to the native state.</text>
</comment>
<comment type="similarity">
    <text evidence="2">Belongs to the TBCC family.</text>
</comment>
<dbReference type="AlphaFoldDB" id="A0AAW2ZQE5"/>
<evidence type="ECO:0000259" key="9">
    <source>
        <dbReference type="PROSITE" id="PS51329"/>
    </source>
</evidence>
<evidence type="ECO:0000256" key="7">
    <source>
        <dbReference type="SAM" id="Coils"/>
    </source>
</evidence>
<keyword evidence="3" id="KW-0963">Cytoplasm</keyword>
<protein>
    <submittedName>
        <fullName evidence="10">Tubulin-specific chaperone C</fullName>
    </submittedName>
</protein>
<keyword evidence="4" id="KW-0007">Acetylation</keyword>
<dbReference type="InterPro" id="IPR006599">
    <property type="entry name" value="CARP_motif"/>
</dbReference>
<evidence type="ECO:0000256" key="4">
    <source>
        <dbReference type="ARBA" id="ARBA00022990"/>
    </source>
</evidence>
<dbReference type="InterPro" id="IPR012945">
    <property type="entry name" value="Tubulin-bd_cofactor_C_dom"/>
</dbReference>
<sequence>MSEQDKKRQDVLQRIQKRELELKSKKEERMTTSSNEKIEEDPAQFYKTFYELKNNISIAVDNLEQSQQQVQELQHLLNMSVHFLSPYDTRQADQVIKTLEADIEKIKKTLGEKKKFSFKRRVPKTPNTTPATPVNSTEARTQEQDTLSQMNGKTFDGVEGSLIIEPVDYSKDTSSLRVNPDDDIIISNCENAKIQFCCVSGAAYLKSLKNCTVLMGPISGSAFLQNCTNCTIVLASRQARIHTSTNCDFYLYTRSDPIIEHCSDVKFAPYDFDYENVDQHFKMAQFDRSKNEEWYKVKDFNWLKQEQSPNWSIMPESDRASFTFEK</sequence>
<keyword evidence="11" id="KW-1185">Reference proteome</keyword>
<dbReference type="Gene3D" id="1.20.58.1250">
    <property type="entry name" value="Tubulin Binding Cofactor C, N-terminal domain"/>
    <property type="match status" value="1"/>
</dbReference>